<keyword evidence="6" id="KW-1185">Reference proteome</keyword>
<evidence type="ECO:0000313" key="5">
    <source>
        <dbReference type="EMBL" id="KAA8575372.1"/>
    </source>
</evidence>
<evidence type="ECO:0000256" key="1">
    <source>
        <dbReference type="ARBA" id="ARBA00004123"/>
    </source>
</evidence>
<dbReference type="GO" id="GO:0005634">
    <property type="term" value="C:nucleus"/>
    <property type="evidence" value="ECO:0007669"/>
    <property type="project" value="UniProtKB-SubCell"/>
</dbReference>
<comment type="caution">
    <text evidence="5">The sequence shown here is derived from an EMBL/GenBank/DDBJ whole genome shotgun (WGS) entry which is preliminary data.</text>
</comment>
<dbReference type="VEuPathDB" id="FungiDB:MFRU_002g01270"/>
<evidence type="ECO:0000256" key="2">
    <source>
        <dbReference type="ARBA" id="ARBA00023242"/>
    </source>
</evidence>
<name>A0A5M9K5S5_MONFR</name>
<sequence length="640" mass="72434">MGNEYRSLKGCWTCRVRKRKCDEKVPICSACKALELECHGYGEQPAWMDRGSRQKAEAMKIKQMVAEVRRRRRRRESSSENVPLLQLSGTNSHSRGSSLSSISITTPTTPATPPRFSWGPEPSFPLSSTVSSHSDGCDSYFAPLHDGKVPDYLATDVFFPEPQVSSHETELFHSDRYAFECELVSPTSQYPAKGIANPHATNMLAETHASGHSPKNVPTAVSSSSVITIDKVEDAMLLAYYFEKVFNWQFPSSQFHNHAFNQGHIMWLVYKSQPLYHAILALSSSHKSLQKSIGTEEHTAQYESALRELHNELREPKSYEDISLLACIVMFLHSAILYKAKPSDWRLHLQAGISIVNSWIDNQDHHFAFGSSHTKETETEANTMESAKIFLVGCIIRFDILSSLTENIVPALSGRYQQLLHTSTYRLPLQAALRCRTWVFSTLLDIYSLREWKERKEAEGMLSLRELISKAFPIKKTLERGICMNMEEINIVKQNDEGSSDSTNTGSQQSNYNMLAATHIFACSISIFLEVVLSGALPKLPEIQHEVGRALESYSYINDPDFMNVLHWPLCVAASVAEPDHYDFFRSLLSSPNIAWIGTFRESLERLEERWRVSTNMKATEAGVELAWTRKFMAWDILIA</sequence>
<dbReference type="Pfam" id="PF11951">
    <property type="entry name" value="Fungal_trans_2"/>
    <property type="match status" value="1"/>
</dbReference>
<feature type="domain" description="Zn(2)-C6 fungal-type" evidence="4">
    <location>
        <begin position="10"/>
        <end position="38"/>
    </location>
</feature>
<dbReference type="InterPro" id="IPR021858">
    <property type="entry name" value="Fun_TF"/>
</dbReference>
<proteinExistence type="predicted"/>
<protein>
    <recommendedName>
        <fullName evidence="4">Zn(2)-C6 fungal-type domain-containing protein</fullName>
    </recommendedName>
</protein>
<dbReference type="EMBL" id="VICG01000002">
    <property type="protein sequence ID" value="KAA8575372.1"/>
    <property type="molecule type" value="Genomic_DNA"/>
</dbReference>
<dbReference type="SMART" id="SM00066">
    <property type="entry name" value="GAL4"/>
    <property type="match status" value="1"/>
</dbReference>
<reference evidence="5 6" key="1">
    <citation type="submission" date="2019-06" db="EMBL/GenBank/DDBJ databases">
        <title>Genome Sequence of the Brown Rot Fungal Pathogen Monilinia fructicola.</title>
        <authorList>
            <person name="De Miccolis Angelini R.M."/>
            <person name="Landi L."/>
            <person name="Abate D."/>
            <person name="Pollastro S."/>
            <person name="Romanazzi G."/>
            <person name="Faretra F."/>
        </authorList>
    </citation>
    <scope>NUCLEOTIDE SEQUENCE [LARGE SCALE GENOMIC DNA]</scope>
    <source>
        <strain evidence="5 6">Mfrc123</strain>
    </source>
</reference>
<dbReference type="PANTHER" id="PTHR37534">
    <property type="entry name" value="TRANSCRIPTIONAL ACTIVATOR PROTEIN UGA3"/>
    <property type="match status" value="1"/>
</dbReference>
<comment type="subcellular location">
    <subcellularLocation>
        <location evidence="1">Nucleus</location>
    </subcellularLocation>
</comment>
<evidence type="ECO:0000256" key="3">
    <source>
        <dbReference type="SAM" id="MobiDB-lite"/>
    </source>
</evidence>
<dbReference type="GO" id="GO:0045944">
    <property type="term" value="P:positive regulation of transcription by RNA polymerase II"/>
    <property type="evidence" value="ECO:0007669"/>
    <property type="project" value="TreeGrafter"/>
</dbReference>
<dbReference type="OrthoDB" id="5213892at2759"/>
<feature type="region of interest" description="Disordered" evidence="3">
    <location>
        <begin position="67"/>
        <end position="119"/>
    </location>
</feature>
<evidence type="ECO:0000313" key="6">
    <source>
        <dbReference type="Proteomes" id="UP000322873"/>
    </source>
</evidence>
<feature type="compositionally biased region" description="Low complexity" evidence="3">
    <location>
        <begin position="87"/>
        <end position="117"/>
    </location>
</feature>
<dbReference type="Proteomes" id="UP000322873">
    <property type="component" value="Unassembled WGS sequence"/>
</dbReference>
<dbReference type="Pfam" id="PF00172">
    <property type="entry name" value="Zn_clus"/>
    <property type="match status" value="1"/>
</dbReference>
<organism evidence="5 6">
    <name type="scientific">Monilinia fructicola</name>
    <name type="common">Brown rot fungus</name>
    <name type="synonym">Ciboria fructicola</name>
    <dbReference type="NCBI Taxonomy" id="38448"/>
    <lineage>
        <taxon>Eukaryota</taxon>
        <taxon>Fungi</taxon>
        <taxon>Dikarya</taxon>
        <taxon>Ascomycota</taxon>
        <taxon>Pezizomycotina</taxon>
        <taxon>Leotiomycetes</taxon>
        <taxon>Helotiales</taxon>
        <taxon>Sclerotiniaceae</taxon>
        <taxon>Monilinia</taxon>
    </lineage>
</organism>
<dbReference type="GO" id="GO:0000976">
    <property type="term" value="F:transcription cis-regulatory region binding"/>
    <property type="evidence" value="ECO:0007669"/>
    <property type="project" value="TreeGrafter"/>
</dbReference>
<dbReference type="PROSITE" id="PS00463">
    <property type="entry name" value="ZN2_CY6_FUNGAL_1"/>
    <property type="match status" value="1"/>
</dbReference>
<accession>A0A5M9K5S5</accession>
<dbReference type="SUPFAM" id="SSF57701">
    <property type="entry name" value="Zn2/Cys6 DNA-binding domain"/>
    <property type="match status" value="1"/>
</dbReference>
<dbReference type="PANTHER" id="PTHR37534:SF26">
    <property type="entry name" value="TRANSCRIPTION FACTOR, PUTATIVE-RELATED"/>
    <property type="match status" value="1"/>
</dbReference>
<dbReference type="InterPro" id="IPR036864">
    <property type="entry name" value="Zn2-C6_fun-type_DNA-bd_sf"/>
</dbReference>
<gene>
    <name evidence="5" type="ORF">EYC84_004543</name>
</gene>
<dbReference type="AlphaFoldDB" id="A0A5M9K5S5"/>
<dbReference type="Gene3D" id="4.10.240.10">
    <property type="entry name" value="Zn(2)-C6 fungal-type DNA-binding domain"/>
    <property type="match status" value="1"/>
</dbReference>
<keyword evidence="2" id="KW-0539">Nucleus</keyword>
<dbReference type="InterPro" id="IPR001138">
    <property type="entry name" value="Zn2Cys6_DnaBD"/>
</dbReference>
<dbReference type="GO" id="GO:0008270">
    <property type="term" value="F:zinc ion binding"/>
    <property type="evidence" value="ECO:0007669"/>
    <property type="project" value="InterPro"/>
</dbReference>
<dbReference type="GO" id="GO:0000981">
    <property type="term" value="F:DNA-binding transcription factor activity, RNA polymerase II-specific"/>
    <property type="evidence" value="ECO:0007669"/>
    <property type="project" value="InterPro"/>
</dbReference>
<dbReference type="PROSITE" id="PS50048">
    <property type="entry name" value="ZN2_CY6_FUNGAL_2"/>
    <property type="match status" value="1"/>
</dbReference>
<dbReference type="CDD" id="cd00067">
    <property type="entry name" value="GAL4"/>
    <property type="match status" value="1"/>
</dbReference>
<evidence type="ECO:0000259" key="4">
    <source>
        <dbReference type="PROSITE" id="PS50048"/>
    </source>
</evidence>